<dbReference type="AlphaFoldDB" id="A0AAD7TI80"/>
<name>A0AAD7TI80_9APHY</name>
<evidence type="ECO:0000313" key="1">
    <source>
        <dbReference type="EMBL" id="KAJ8462183.1"/>
    </source>
</evidence>
<gene>
    <name evidence="1" type="ORF">ONZ51_g11062</name>
</gene>
<accession>A0AAD7TI80</accession>
<dbReference type="EMBL" id="JAPEVG010000488">
    <property type="protein sequence ID" value="KAJ8462183.1"/>
    <property type="molecule type" value="Genomic_DNA"/>
</dbReference>
<protein>
    <submittedName>
        <fullName evidence="1">Uncharacterized protein</fullName>
    </submittedName>
</protein>
<reference evidence="1" key="1">
    <citation type="submission" date="2022-11" db="EMBL/GenBank/DDBJ databases">
        <title>Genome Sequence of Cubamyces cubensis.</title>
        <authorList>
            <person name="Buettner E."/>
        </authorList>
    </citation>
    <scope>NUCLEOTIDE SEQUENCE</scope>
    <source>
        <strain evidence="1">MPL-01</strain>
    </source>
</reference>
<keyword evidence="2" id="KW-1185">Reference proteome</keyword>
<sequence>MAPTQRTSQTGHATAGLKSIIHTYFIMSSPGKELPTGPDGIVEDVNTVNTSTAQQYLTSAIDILTEQSDERFLVNAKARLHGTVCWVTERDEHPVPALEALSNIDMIGCLQPACALLQEIRENPSQRKLEVAKRHMKSTLAWVQNVLIESHCTVPLTNVRAHNGQGDPTNTIGYWYCKCKDKQLYIVESSFKGFKLASNVEQQDYVEVQKEQSTQLSVKCQLGYVFMDLIHPPDIQLYFGRYTSFFQNLRLGSYGWVF</sequence>
<proteinExistence type="predicted"/>
<evidence type="ECO:0000313" key="2">
    <source>
        <dbReference type="Proteomes" id="UP001215151"/>
    </source>
</evidence>
<comment type="caution">
    <text evidence="1">The sequence shown here is derived from an EMBL/GenBank/DDBJ whole genome shotgun (WGS) entry which is preliminary data.</text>
</comment>
<dbReference type="Proteomes" id="UP001215151">
    <property type="component" value="Unassembled WGS sequence"/>
</dbReference>
<organism evidence="1 2">
    <name type="scientific">Trametes cubensis</name>
    <dbReference type="NCBI Taxonomy" id="1111947"/>
    <lineage>
        <taxon>Eukaryota</taxon>
        <taxon>Fungi</taxon>
        <taxon>Dikarya</taxon>
        <taxon>Basidiomycota</taxon>
        <taxon>Agaricomycotina</taxon>
        <taxon>Agaricomycetes</taxon>
        <taxon>Polyporales</taxon>
        <taxon>Polyporaceae</taxon>
        <taxon>Trametes</taxon>
    </lineage>
</organism>